<evidence type="ECO:0000313" key="4">
    <source>
        <dbReference type="Proteomes" id="UP000470384"/>
    </source>
</evidence>
<dbReference type="RefSeq" id="WP_160587934.1">
    <property type="nucleotide sequence ID" value="NZ_BMHN01000001.1"/>
</dbReference>
<dbReference type="Pfam" id="PF00106">
    <property type="entry name" value="adh_short"/>
    <property type="match status" value="1"/>
</dbReference>
<protein>
    <submittedName>
        <fullName evidence="3">SDR family NAD(P)-dependent oxidoreductase</fullName>
    </submittedName>
</protein>
<keyword evidence="4" id="KW-1185">Reference proteome</keyword>
<comment type="caution">
    <text evidence="3">The sequence shown here is derived from an EMBL/GenBank/DDBJ whole genome shotgun (WGS) entry which is preliminary data.</text>
</comment>
<name>A0A845QC56_9HYPH</name>
<dbReference type="PRINTS" id="PR00081">
    <property type="entry name" value="GDHRDH"/>
</dbReference>
<dbReference type="GO" id="GO:0016616">
    <property type="term" value="F:oxidoreductase activity, acting on the CH-OH group of donors, NAD or NADP as acceptor"/>
    <property type="evidence" value="ECO:0007669"/>
    <property type="project" value="TreeGrafter"/>
</dbReference>
<accession>A0A845QC56</accession>
<comment type="similarity">
    <text evidence="1 2">Belongs to the short-chain dehydrogenases/reductases (SDR) family.</text>
</comment>
<dbReference type="FunFam" id="3.40.50.720:FF:000084">
    <property type="entry name" value="Short-chain dehydrogenase reductase"/>
    <property type="match status" value="1"/>
</dbReference>
<dbReference type="Proteomes" id="UP000470384">
    <property type="component" value="Unassembled WGS sequence"/>
</dbReference>
<organism evidence="3 4">
    <name type="scientific">Pyruvatibacter mobilis</name>
    <dbReference type="NCBI Taxonomy" id="1712261"/>
    <lineage>
        <taxon>Bacteria</taxon>
        <taxon>Pseudomonadati</taxon>
        <taxon>Pseudomonadota</taxon>
        <taxon>Alphaproteobacteria</taxon>
        <taxon>Hyphomicrobiales</taxon>
        <taxon>Parvibaculaceae</taxon>
        <taxon>Pyruvatibacter</taxon>
    </lineage>
</organism>
<dbReference type="AlphaFoldDB" id="A0A845QC56"/>
<gene>
    <name evidence="3" type="ORF">GTQ45_09820</name>
</gene>
<dbReference type="PRINTS" id="PR00080">
    <property type="entry name" value="SDRFAMILY"/>
</dbReference>
<dbReference type="SUPFAM" id="SSF51735">
    <property type="entry name" value="NAD(P)-binding Rossmann-fold domains"/>
    <property type="match status" value="1"/>
</dbReference>
<dbReference type="InterPro" id="IPR020904">
    <property type="entry name" value="Sc_DH/Rdtase_CS"/>
</dbReference>
<dbReference type="InterPro" id="IPR036291">
    <property type="entry name" value="NAD(P)-bd_dom_sf"/>
</dbReference>
<proteinExistence type="inferred from homology"/>
<dbReference type="GO" id="GO:0030497">
    <property type="term" value="P:fatty acid elongation"/>
    <property type="evidence" value="ECO:0007669"/>
    <property type="project" value="TreeGrafter"/>
</dbReference>
<dbReference type="EMBL" id="WXYQ01000006">
    <property type="protein sequence ID" value="NBG96027.1"/>
    <property type="molecule type" value="Genomic_DNA"/>
</dbReference>
<evidence type="ECO:0000256" key="1">
    <source>
        <dbReference type="ARBA" id="ARBA00006484"/>
    </source>
</evidence>
<dbReference type="GeneID" id="300654737"/>
<dbReference type="PANTHER" id="PTHR42760:SF135">
    <property type="entry name" value="BLL7886 PROTEIN"/>
    <property type="match status" value="1"/>
</dbReference>
<dbReference type="OrthoDB" id="286404at2"/>
<dbReference type="InterPro" id="IPR002347">
    <property type="entry name" value="SDR_fam"/>
</dbReference>
<sequence>MTDAHTIDLTGKTALISGTTSGFGRHMALTLAKAGARVAITGRRTERLADLKAEIEAIDGRALPISLDVTSLDSIRTCVETCETELGPIDILVNNAGMNVDQRATDVTEEAYDTVMDTNLKGAFFMAQETAKRMIAMGRPGRIINIASIGGHTVLPGLSVYCMSKAGVLMMTRSLAREWARHEINVTALCPGFIETEINAHWFETEGGQKQVMSYPRRRLGEIADLDGALLLLASEQGRIITGTSITIDDGQSL</sequence>
<dbReference type="Gene3D" id="3.40.50.720">
    <property type="entry name" value="NAD(P)-binding Rossmann-like Domain"/>
    <property type="match status" value="1"/>
</dbReference>
<dbReference type="CDD" id="cd05233">
    <property type="entry name" value="SDR_c"/>
    <property type="match status" value="1"/>
</dbReference>
<evidence type="ECO:0000313" key="3">
    <source>
        <dbReference type="EMBL" id="NBG96027.1"/>
    </source>
</evidence>
<reference evidence="3 4" key="1">
    <citation type="journal article" date="2016" name="Int. J. Syst. Evol. Microbiol.">
        <title>Pyruvatibacter mobilis gen. nov., sp. nov., a marine bacterium from the culture broth of Picochlorum sp. 122.</title>
        <authorList>
            <person name="Wang G."/>
            <person name="Tang M."/>
            <person name="Wu H."/>
            <person name="Dai S."/>
            <person name="Li T."/>
            <person name="Chen C."/>
            <person name="He H."/>
            <person name="Fan J."/>
            <person name="Xiang W."/>
            <person name="Li X."/>
        </authorList>
    </citation>
    <scope>NUCLEOTIDE SEQUENCE [LARGE SCALE GENOMIC DNA]</scope>
    <source>
        <strain evidence="3 4">GYP-11</strain>
    </source>
</reference>
<evidence type="ECO:0000256" key="2">
    <source>
        <dbReference type="RuleBase" id="RU000363"/>
    </source>
</evidence>
<dbReference type="PROSITE" id="PS00061">
    <property type="entry name" value="ADH_SHORT"/>
    <property type="match status" value="1"/>
</dbReference>
<dbReference type="PANTHER" id="PTHR42760">
    <property type="entry name" value="SHORT-CHAIN DEHYDROGENASES/REDUCTASES FAMILY MEMBER"/>
    <property type="match status" value="1"/>
</dbReference>